<organism evidence="2 3">
    <name type="scientific">Lachancea lanzarotensis</name>
    <dbReference type="NCBI Taxonomy" id="1245769"/>
    <lineage>
        <taxon>Eukaryota</taxon>
        <taxon>Fungi</taxon>
        <taxon>Dikarya</taxon>
        <taxon>Ascomycota</taxon>
        <taxon>Saccharomycotina</taxon>
        <taxon>Saccharomycetes</taxon>
        <taxon>Saccharomycetales</taxon>
        <taxon>Saccharomycetaceae</taxon>
        <taxon>Lachancea</taxon>
    </lineage>
</organism>
<dbReference type="Proteomes" id="UP000054304">
    <property type="component" value="Unassembled WGS sequence"/>
</dbReference>
<evidence type="ECO:0000313" key="3">
    <source>
        <dbReference type="Proteomes" id="UP000054304"/>
    </source>
</evidence>
<protein>
    <submittedName>
        <fullName evidence="2">LALA0S08e06722g1_1</fullName>
    </submittedName>
</protein>
<keyword evidence="3" id="KW-1185">Reference proteome</keyword>
<dbReference type="AlphaFoldDB" id="A0A0C7N6U8"/>
<dbReference type="EMBL" id="LN736367">
    <property type="protein sequence ID" value="CEP63617.1"/>
    <property type="molecule type" value="Genomic_DNA"/>
</dbReference>
<dbReference type="RefSeq" id="XP_022629830.1">
    <property type="nucleotide sequence ID" value="XM_022771229.1"/>
</dbReference>
<dbReference type="Pfam" id="PF15458">
    <property type="entry name" value="NTR2"/>
    <property type="match status" value="1"/>
</dbReference>
<evidence type="ECO:0000313" key="2">
    <source>
        <dbReference type="EMBL" id="CEP63617.1"/>
    </source>
</evidence>
<accession>A0A0C7N6U8</accession>
<feature type="compositionally biased region" description="Acidic residues" evidence="1">
    <location>
        <begin position="99"/>
        <end position="110"/>
    </location>
</feature>
<feature type="region of interest" description="Disordered" evidence="1">
    <location>
        <begin position="1"/>
        <end position="54"/>
    </location>
</feature>
<evidence type="ECO:0000256" key="1">
    <source>
        <dbReference type="SAM" id="MobiDB-lite"/>
    </source>
</evidence>
<gene>
    <name evidence="2" type="ORF">LALA0_S08e06722g</name>
</gene>
<dbReference type="GO" id="GO:0071008">
    <property type="term" value="C:U2-type post-mRNA release spliceosomal complex"/>
    <property type="evidence" value="ECO:0007669"/>
    <property type="project" value="InterPro"/>
</dbReference>
<dbReference type="GO" id="GO:0000390">
    <property type="term" value="P:spliceosomal complex disassembly"/>
    <property type="evidence" value="ECO:0007669"/>
    <property type="project" value="InterPro"/>
</dbReference>
<reference evidence="2 3" key="1">
    <citation type="submission" date="2014-12" db="EMBL/GenBank/DDBJ databases">
        <authorList>
            <person name="Neuveglise Cecile"/>
        </authorList>
    </citation>
    <scope>NUCLEOTIDE SEQUENCE [LARGE SCALE GENOMIC DNA]</scope>
    <source>
        <strain evidence="2 3">CBS 12615</strain>
    </source>
</reference>
<sequence length="317" mass="35826">MFRKRLKLKSGNANELTKGTGPGGGVKSQRRKKPSLIDNYEDDEEFEHNLNSKPQEGLKRAFKKISSNDIPSSAAEVDTQYEIPYSAPARPQILNLENMSEEEQNDEDFDTSASDWKTVPSESEIETIRKRRAILQEQQSDYSGTGFYASKGKMTSKENERSYVKLLSRDDKQDLLDVIGDGRKVDQEDSTTMPVDTLPSGFEDSRLALSEGELQKDEMDRRRAILSAINDAHVEDEWETQQIGKTDNNSVAVALPIPYQGKIDLESVVSALQDHTLKVQAKKKILVARKVSLETQKNEFLREKDEMVIQLQNLSVI</sequence>
<feature type="region of interest" description="Disordered" evidence="1">
    <location>
        <begin position="99"/>
        <end position="123"/>
    </location>
</feature>
<dbReference type="InterPro" id="IPR028211">
    <property type="entry name" value="Ntr2"/>
</dbReference>
<dbReference type="OrthoDB" id="4067234at2759"/>
<proteinExistence type="predicted"/>
<name>A0A0C7N6U8_9SACH</name>
<dbReference type="GeneID" id="34687133"/>
<dbReference type="HOGENOM" id="CLU_877360_0_0_1"/>